<dbReference type="GO" id="GO:0005737">
    <property type="term" value="C:cytoplasm"/>
    <property type="evidence" value="ECO:0007669"/>
    <property type="project" value="TreeGrafter"/>
</dbReference>
<dbReference type="Gene3D" id="2.30.42.10">
    <property type="match status" value="2"/>
</dbReference>
<dbReference type="InterPro" id="IPR036034">
    <property type="entry name" value="PDZ_sf"/>
</dbReference>
<dbReference type="GO" id="GO:0007268">
    <property type="term" value="P:chemical synaptic transmission"/>
    <property type="evidence" value="ECO:0007669"/>
    <property type="project" value="TreeGrafter"/>
</dbReference>
<gene>
    <name evidence="5" type="ORF">CTOB1V02_LOCUS11186</name>
</gene>
<dbReference type="AlphaFoldDB" id="A0A7R8WKC4"/>
<dbReference type="Pfam" id="PF00640">
    <property type="entry name" value="PID"/>
    <property type="match status" value="1"/>
</dbReference>
<dbReference type="Gene3D" id="2.30.29.30">
    <property type="entry name" value="Pleckstrin-homology domain (PH domain)/Phosphotyrosine-binding domain (PTB)"/>
    <property type="match status" value="1"/>
</dbReference>
<dbReference type="EMBL" id="OB666131">
    <property type="protein sequence ID" value="CAD7233364.1"/>
    <property type="molecule type" value="Genomic_DNA"/>
</dbReference>
<feature type="region of interest" description="Disordered" evidence="4">
    <location>
        <begin position="1"/>
        <end position="28"/>
    </location>
</feature>
<evidence type="ECO:0000256" key="2">
    <source>
        <dbReference type="ARBA" id="ARBA00022553"/>
    </source>
</evidence>
<dbReference type="InterPro" id="IPR051230">
    <property type="entry name" value="APP-Binding"/>
</dbReference>
<evidence type="ECO:0000256" key="3">
    <source>
        <dbReference type="ARBA" id="ARBA00022737"/>
    </source>
</evidence>
<dbReference type="PROSITE" id="PS01179">
    <property type="entry name" value="PID"/>
    <property type="match status" value="1"/>
</dbReference>
<accession>A0A7R8WKC4</accession>
<feature type="compositionally biased region" description="Polar residues" evidence="4">
    <location>
        <begin position="156"/>
        <end position="172"/>
    </location>
</feature>
<dbReference type="SUPFAM" id="SSF50156">
    <property type="entry name" value="PDZ domain-like"/>
    <property type="match status" value="2"/>
</dbReference>
<dbReference type="CDD" id="cd06720">
    <property type="entry name" value="PDZ1_APBA1_3-like"/>
    <property type="match status" value="1"/>
</dbReference>
<dbReference type="CDD" id="cd06793">
    <property type="entry name" value="PDZ2_APBA1_3-like"/>
    <property type="match status" value="1"/>
</dbReference>
<dbReference type="GO" id="GO:0005886">
    <property type="term" value="C:plasma membrane"/>
    <property type="evidence" value="ECO:0007669"/>
    <property type="project" value="TreeGrafter"/>
</dbReference>
<evidence type="ECO:0000256" key="4">
    <source>
        <dbReference type="SAM" id="MobiDB-lite"/>
    </source>
</evidence>
<dbReference type="InterPro" id="IPR001478">
    <property type="entry name" value="PDZ"/>
</dbReference>
<feature type="region of interest" description="Disordered" evidence="4">
    <location>
        <begin position="156"/>
        <end position="175"/>
    </location>
</feature>
<dbReference type="OrthoDB" id="5987010at2759"/>
<evidence type="ECO:0000313" key="5">
    <source>
        <dbReference type="EMBL" id="CAD7233364.1"/>
    </source>
</evidence>
<feature type="compositionally biased region" description="Polar residues" evidence="4">
    <location>
        <begin position="73"/>
        <end position="85"/>
    </location>
</feature>
<feature type="compositionally biased region" description="Basic and acidic residues" evidence="4">
    <location>
        <begin position="119"/>
        <end position="136"/>
    </location>
</feature>
<feature type="region of interest" description="Disordered" evidence="4">
    <location>
        <begin position="69"/>
        <end position="106"/>
    </location>
</feature>
<feature type="region of interest" description="Disordered" evidence="4">
    <location>
        <begin position="119"/>
        <end position="145"/>
    </location>
</feature>
<dbReference type="GO" id="GO:0043197">
    <property type="term" value="C:dendritic spine"/>
    <property type="evidence" value="ECO:0007669"/>
    <property type="project" value="TreeGrafter"/>
</dbReference>
<keyword evidence="1" id="KW-0813">Transport</keyword>
<reference evidence="5" key="1">
    <citation type="submission" date="2020-11" db="EMBL/GenBank/DDBJ databases">
        <authorList>
            <person name="Tran Van P."/>
        </authorList>
    </citation>
    <scope>NUCLEOTIDE SEQUENCE</scope>
</reference>
<proteinExistence type="predicted"/>
<organism evidence="5">
    <name type="scientific">Cyprideis torosa</name>
    <dbReference type="NCBI Taxonomy" id="163714"/>
    <lineage>
        <taxon>Eukaryota</taxon>
        <taxon>Metazoa</taxon>
        <taxon>Ecdysozoa</taxon>
        <taxon>Arthropoda</taxon>
        <taxon>Crustacea</taxon>
        <taxon>Oligostraca</taxon>
        <taxon>Ostracoda</taxon>
        <taxon>Podocopa</taxon>
        <taxon>Podocopida</taxon>
        <taxon>Cytherocopina</taxon>
        <taxon>Cytheroidea</taxon>
        <taxon>Cytherideidae</taxon>
        <taxon>Cyprideis</taxon>
    </lineage>
</organism>
<evidence type="ECO:0000256" key="1">
    <source>
        <dbReference type="ARBA" id="ARBA00022448"/>
    </source>
</evidence>
<dbReference type="PROSITE" id="PS50106">
    <property type="entry name" value="PDZ"/>
    <property type="match status" value="2"/>
</dbReference>
<dbReference type="SUPFAM" id="SSF50729">
    <property type="entry name" value="PH domain-like"/>
    <property type="match status" value="1"/>
</dbReference>
<dbReference type="Pfam" id="PF00595">
    <property type="entry name" value="PDZ"/>
    <property type="match status" value="2"/>
</dbReference>
<dbReference type="FunFam" id="2.30.42.10:FF:000007">
    <property type="entry name" value="Amyloid beta A4 protein-binding family A member"/>
    <property type="match status" value="1"/>
</dbReference>
<dbReference type="InterPro" id="IPR011993">
    <property type="entry name" value="PH-like_dom_sf"/>
</dbReference>
<dbReference type="SMART" id="SM00462">
    <property type="entry name" value="PTB"/>
    <property type="match status" value="1"/>
</dbReference>
<keyword evidence="2" id="KW-0597">Phosphoprotein</keyword>
<sequence>MTIFPQVPGIMSSAVEPDWPSPDNNNKSDVFVADFEANLVGTASEHPALERRDSLISTDSILLGGLSAEKTENGNSQDTAQNEAAANQEDSKVAEDDEEEEVEKPVTELVPKELDVFRSESPETEHLLSNEEKGNLVHEPSLSSETDIKSLTAQFRRTLSKQPRSPPSQGSSYDRRSLLEGVEFRAGYLGSTQLVCEGHPTKASRLQQAQEVIGRIKAPEGETQPSTTVDLLVSMEKVTVCNSRTASGAKREVILEHSLRFVSYIADVGDLVVLMARRRRASLEKGSSGSRAKSRMLCHVFQSVQSKAIAECIGRAFQLSYMEFLESKGIENDFVRDLDYQEVLNSQEIFKDELSMFAERENQKDVVIPKAKGEILGVALVESGWGSMLPTVIVANLLPGGPAARCGRVNIGDQIIAVNGVSLVGLPLAECEAVVKNVHKSGTAVKLTLIPCAPVLEVRMKRPSKKYPLGFSVQDGVICSLFRGGIAERGGVRVGHRIIEINEVSVVAVPHDKIVEMLSSSVGLVSMKSMPTAMFRMLTGQETPSYV</sequence>
<name>A0A7R8WKC4_9CRUS</name>
<dbReference type="SMART" id="SM00228">
    <property type="entry name" value="PDZ"/>
    <property type="match status" value="2"/>
</dbReference>
<dbReference type="InterPro" id="IPR006020">
    <property type="entry name" value="PTB/PI_dom"/>
</dbReference>
<keyword evidence="3" id="KW-0677">Repeat</keyword>
<dbReference type="PANTHER" id="PTHR12345:SF16">
    <property type="entry name" value="X11L, ISOFORM F-RELATED"/>
    <property type="match status" value="1"/>
</dbReference>
<protein>
    <submittedName>
        <fullName evidence="5">Uncharacterized protein</fullName>
    </submittedName>
</protein>
<dbReference type="PANTHER" id="PTHR12345">
    <property type="entry name" value="SYNTENIN RELATED"/>
    <property type="match status" value="1"/>
</dbReference>